<comment type="caution">
    <text evidence="1">The sequence shown here is derived from an EMBL/GenBank/DDBJ whole genome shotgun (WGS) entry which is preliminary data.</text>
</comment>
<organism evidence="1 2">
    <name type="scientific">Polaribacter pacificus</name>
    <dbReference type="NCBI Taxonomy" id="1775173"/>
    <lineage>
        <taxon>Bacteria</taxon>
        <taxon>Pseudomonadati</taxon>
        <taxon>Bacteroidota</taxon>
        <taxon>Flavobacteriia</taxon>
        <taxon>Flavobacteriales</taxon>
        <taxon>Flavobacteriaceae</taxon>
    </lineage>
</organism>
<dbReference type="AlphaFoldDB" id="A0A917MEV3"/>
<keyword evidence="2" id="KW-1185">Reference proteome</keyword>
<gene>
    <name evidence="1" type="ORF">GCM10011416_24150</name>
</gene>
<accession>A0A917MEV3</accession>
<evidence type="ECO:0000313" key="1">
    <source>
        <dbReference type="EMBL" id="GGH04235.1"/>
    </source>
</evidence>
<protein>
    <recommendedName>
        <fullName evidence="3">Tissue inhibitor of metalloproteinase</fullName>
    </recommendedName>
</protein>
<dbReference type="EMBL" id="BMJW01000004">
    <property type="protein sequence ID" value="GGH04235.1"/>
    <property type="molecule type" value="Genomic_DNA"/>
</dbReference>
<evidence type="ECO:0008006" key="3">
    <source>
        <dbReference type="Google" id="ProtNLM"/>
    </source>
</evidence>
<evidence type="ECO:0000313" key="2">
    <source>
        <dbReference type="Proteomes" id="UP000633278"/>
    </source>
</evidence>
<name>A0A917MEV3_9FLAO</name>
<proteinExistence type="predicted"/>
<sequence length="312" mass="36995">MPLIKKTNILNRIIFLIILLISFKTFACDCECVGDCSFKSVSSGSDFVALVKVIEYSDFLDQEIYDYDGKMPLSMTVEVIEKYIGYEKRKKIKIWGDNGMLCRPYIANFEIGKYYLIAPSKIGETSDNGVKGDYDFFSCFTDYLTVDFEKQIAYGEYSRKENQISLQDFVKEIKSINFKKTEWFTNNNNKNFFKSDSITLYKILNEKDEFVKLNNGLIKTEQNKNKDFTTLEFKRNRKLKIIDTNIENWTETEHLGKWKWKFNIEKNELSFYLNKKLYSTFNVVSQERDYINWNDNDKVHFYVLKLEKVKNN</sequence>
<reference evidence="1" key="2">
    <citation type="submission" date="2020-09" db="EMBL/GenBank/DDBJ databases">
        <authorList>
            <person name="Sun Q."/>
            <person name="Zhou Y."/>
        </authorList>
    </citation>
    <scope>NUCLEOTIDE SEQUENCE</scope>
    <source>
        <strain evidence="1">CGMCC 1.15763</strain>
    </source>
</reference>
<reference evidence="1" key="1">
    <citation type="journal article" date="2014" name="Int. J. Syst. Evol. Microbiol.">
        <title>Complete genome sequence of Corynebacterium casei LMG S-19264T (=DSM 44701T), isolated from a smear-ripened cheese.</title>
        <authorList>
            <consortium name="US DOE Joint Genome Institute (JGI-PGF)"/>
            <person name="Walter F."/>
            <person name="Albersmeier A."/>
            <person name="Kalinowski J."/>
            <person name="Ruckert C."/>
        </authorList>
    </citation>
    <scope>NUCLEOTIDE SEQUENCE</scope>
    <source>
        <strain evidence="1">CGMCC 1.15763</strain>
    </source>
</reference>
<dbReference type="Proteomes" id="UP000633278">
    <property type="component" value="Unassembled WGS sequence"/>
</dbReference>